<gene>
    <name evidence="9" type="ORF">C4K04_2524</name>
</gene>
<comment type="catalytic activity">
    <reaction evidence="4">
        <text>succinyl-CoA + acetyl-CoA = 3-oxoadipyl-CoA + CoA</text>
        <dbReference type="Rhea" id="RHEA:19481"/>
        <dbReference type="ChEBI" id="CHEBI:57287"/>
        <dbReference type="ChEBI" id="CHEBI:57288"/>
        <dbReference type="ChEBI" id="CHEBI:57292"/>
        <dbReference type="ChEBI" id="CHEBI:57348"/>
        <dbReference type="EC" id="2.3.1.174"/>
    </reaction>
</comment>
<dbReference type="EC" id="2.3.1.9" evidence="9"/>
<evidence type="ECO:0000256" key="5">
    <source>
        <dbReference type="RuleBase" id="RU003557"/>
    </source>
</evidence>
<dbReference type="InterPro" id="IPR020615">
    <property type="entry name" value="Thiolase_acyl_enz_int_AS"/>
</dbReference>
<dbReference type="InterPro" id="IPR020616">
    <property type="entry name" value="Thiolase_N"/>
</dbReference>
<evidence type="ECO:0000256" key="4">
    <source>
        <dbReference type="ARBA" id="ARBA00048527"/>
    </source>
</evidence>
<evidence type="ECO:0000313" key="9">
    <source>
        <dbReference type="EMBL" id="AZE48197.1"/>
    </source>
</evidence>
<evidence type="ECO:0000259" key="7">
    <source>
        <dbReference type="Pfam" id="PF00108"/>
    </source>
</evidence>
<dbReference type="InterPro" id="IPR020617">
    <property type="entry name" value="Thiolase_C"/>
</dbReference>
<evidence type="ECO:0000256" key="2">
    <source>
        <dbReference type="ARBA" id="ARBA00022679"/>
    </source>
</evidence>
<dbReference type="SUPFAM" id="SSF53901">
    <property type="entry name" value="Thiolase-like"/>
    <property type="match status" value="2"/>
</dbReference>
<evidence type="ECO:0000313" key="10">
    <source>
        <dbReference type="Proteomes" id="UP000268048"/>
    </source>
</evidence>
<dbReference type="CDD" id="cd00751">
    <property type="entry name" value="thiolase"/>
    <property type="match status" value="1"/>
</dbReference>
<dbReference type="GO" id="GO:0033812">
    <property type="term" value="F:3-oxoadipyl-CoA thiolase activity"/>
    <property type="evidence" value="ECO:0007669"/>
    <property type="project" value="UniProtKB-EC"/>
</dbReference>
<feature type="domain" description="Thiolase N-terminal" evidence="7">
    <location>
        <begin position="4"/>
        <end position="262"/>
    </location>
</feature>
<dbReference type="Pfam" id="PF00108">
    <property type="entry name" value="Thiolase_N"/>
    <property type="match status" value="1"/>
</dbReference>
<dbReference type="InterPro" id="IPR020613">
    <property type="entry name" value="Thiolase_CS"/>
</dbReference>
<dbReference type="PROSITE" id="PS00737">
    <property type="entry name" value="THIOLASE_2"/>
    <property type="match status" value="1"/>
</dbReference>
<dbReference type="Pfam" id="PF02803">
    <property type="entry name" value="Thiolase_C"/>
    <property type="match status" value="1"/>
</dbReference>
<evidence type="ECO:0000256" key="3">
    <source>
        <dbReference type="ARBA" id="ARBA00023315"/>
    </source>
</evidence>
<dbReference type="PROSITE" id="PS00098">
    <property type="entry name" value="THIOLASE_1"/>
    <property type="match status" value="1"/>
</dbReference>
<keyword evidence="2 5" id="KW-0808">Transferase</keyword>
<evidence type="ECO:0000259" key="8">
    <source>
        <dbReference type="Pfam" id="PF02803"/>
    </source>
</evidence>
<dbReference type="InterPro" id="IPR002155">
    <property type="entry name" value="Thiolase"/>
</dbReference>
<accession>A0A3G7TM67</accession>
<dbReference type="InterPro" id="IPR016039">
    <property type="entry name" value="Thiolase-like"/>
</dbReference>
<proteinExistence type="inferred from homology"/>
<name>A0A3G7TM67_9PSED</name>
<evidence type="ECO:0000256" key="1">
    <source>
        <dbReference type="ARBA" id="ARBA00010982"/>
    </source>
</evidence>
<dbReference type="Proteomes" id="UP000268048">
    <property type="component" value="Chromosome"/>
</dbReference>
<dbReference type="EMBL" id="CP027753">
    <property type="protein sequence ID" value="AZE48197.1"/>
    <property type="molecule type" value="Genomic_DNA"/>
</dbReference>
<protein>
    <submittedName>
        <fullName evidence="9">Acetyl-CoA acetyltransferase</fullName>
        <ecNumber evidence="9">2.3.1.9</ecNumber>
    </submittedName>
</protein>
<dbReference type="GO" id="GO:0003985">
    <property type="term" value="F:acetyl-CoA C-acetyltransferase activity"/>
    <property type="evidence" value="ECO:0007669"/>
    <property type="project" value="UniProtKB-EC"/>
</dbReference>
<reference evidence="9 10" key="1">
    <citation type="submission" date="2018-03" db="EMBL/GenBank/DDBJ databases">
        <title>Diversity of phytobeneficial traits revealed by whole-genome analysis of worldwide-isolated phenazine-producing Pseudomonas spp.</title>
        <authorList>
            <person name="Biessy A."/>
            <person name="Novinscak A."/>
            <person name="Blom J."/>
            <person name="Leger G."/>
            <person name="Thomashow L.S."/>
            <person name="Cazorla F.M."/>
            <person name="Josic D."/>
            <person name="Filion M."/>
        </authorList>
    </citation>
    <scope>NUCLEOTIDE SEQUENCE [LARGE SCALE GENOMIC DNA]</scope>
    <source>
        <strain evidence="9 10">B25</strain>
    </source>
</reference>
<dbReference type="PANTHER" id="PTHR18919">
    <property type="entry name" value="ACETYL-COA C-ACYLTRANSFERASE"/>
    <property type="match status" value="1"/>
</dbReference>
<dbReference type="PANTHER" id="PTHR18919:SF107">
    <property type="entry name" value="ACETYL-COA ACETYLTRANSFERASE, CYTOSOLIC"/>
    <property type="match status" value="1"/>
</dbReference>
<dbReference type="AlphaFoldDB" id="A0A3G7TM67"/>
<organism evidence="9 10">
    <name type="scientific">Pseudomonas chlororaphis</name>
    <dbReference type="NCBI Taxonomy" id="587753"/>
    <lineage>
        <taxon>Bacteria</taxon>
        <taxon>Pseudomonadati</taxon>
        <taxon>Pseudomonadota</taxon>
        <taxon>Gammaproteobacteria</taxon>
        <taxon>Pseudomonadales</taxon>
        <taxon>Pseudomonadaceae</taxon>
        <taxon>Pseudomonas</taxon>
    </lineage>
</organism>
<evidence type="ECO:0000256" key="6">
    <source>
        <dbReference type="SAM" id="MobiDB-lite"/>
    </source>
</evidence>
<dbReference type="NCBIfam" id="NF004206">
    <property type="entry name" value="PRK05656.1"/>
    <property type="match status" value="1"/>
</dbReference>
<keyword evidence="3 5" id="KW-0012">Acyltransferase</keyword>
<comment type="similarity">
    <text evidence="1 5">Belongs to the thiolase-like superfamily. Thiolase family.</text>
</comment>
<sequence length="463" mass="47686">MQDVVIVAATRTAVGSFQGSLANIPAVDLGAAVIRQLLAQTGLDGAQVDEVIMGQVLTAGAGQNPARQAAIKAGLPHAVPALTLNKVCGSGLKALHLGAQAIRCGDAEVIIAGGQENMSLANYVLPGARTGLRMGHSQIVDTMISDGLWDAFNDYHMGITAENLVEKYAISREAQDAFAAASQQKAVAAIEGGRFVDEITPILIPQRKGDPVAFATDEQPRAGTTAESLGKLKPAFKKDGTVTAGNASSLNDGAAAVLLMSAAKARALGLPVLAKIAAYANAGVDPAIMGIGPVSATRRCLDKAGWSLEQLDLIEANEAFAAQALSVGKELGWDASKVNVNGGAIALGHPIGASGCRVLVTLLHEMLKRDAKKVWRLCASVAARAWHWPSNANLPRTTADPRTHDIRRLAGNTPGAPHGAPGSFCGPADAGQGPLAAAYPSATFNSCGWRAPFSTPSYSPTHG</sequence>
<feature type="region of interest" description="Disordered" evidence="6">
    <location>
        <begin position="408"/>
        <end position="427"/>
    </location>
</feature>
<dbReference type="GO" id="GO:0044281">
    <property type="term" value="P:small molecule metabolic process"/>
    <property type="evidence" value="ECO:0007669"/>
    <property type="project" value="UniProtKB-ARBA"/>
</dbReference>
<feature type="domain" description="Thiolase C-terminal" evidence="8">
    <location>
        <begin position="271"/>
        <end position="380"/>
    </location>
</feature>
<dbReference type="NCBIfam" id="TIGR01930">
    <property type="entry name" value="AcCoA-C-Actrans"/>
    <property type="match status" value="1"/>
</dbReference>
<dbReference type="Gene3D" id="3.40.47.10">
    <property type="match status" value="2"/>
</dbReference>
<dbReference type="FunFam" id="3.40.47.10:FF:000010">
    <property type="entry name" value="Acetyl-CoA acetyltransferase (Thiolase)"/>
    <property type="match status" value="1"/>
</dbReference>